<feature type="domain" description="Flavodoxin-like fold" evidence="3">
    <location>
        <begin position="28"/>
        <end position="213"/>
    </location>
</feature>
<evidence type="ECO:0000256" key="2">
    <source>
        <dbReference type="ARBA" id="ARBA00023002"/>
    </source>
</evidence>
<dbReference type="OrthoDB" id="652200at2"/>
<dbReference type="AlphaFoldDB" id="I5C5P2"/>
<dbReference type="GO" id="GO:0003955">
    <property type="term" value="F:NAD(P)H dehydrogenase (quinone) activity"/>
    <property type="evidence" value="ECO:0007669"/>
    <property type="project" value="TreeGrafter"/>
</dbReference>
<protein>
    <submittedName>
        <fullName evidence="4">NAD(P)H dehydrogenase</fullName>
    </submittedName>
</protein>
<name>I5C5P2_9BACT</name>
<dbReference type="InterPro" id="IPR051545">
    <property type="entry name" value="NAD(P)H_dehydrogenase_qn"/>
</dbReference>
<keyword evidence="2" id="KW-0560">Oxidoreductase</keyword>
<evidence type="ECO:0000256" key="1">
    <source>
        <dbReference type="ARBA" id="ARBA00006252"/>
    </source>
</evidence>
<dbReference type="Pfam" id="PF02525">
    <property type="entry name" value="Flavodoxin_2"/>
    <property type="match status" value="1"/>
</dbReference>
<dbReference type="EMBL" id="AJYA01000016">
    <property type="protein sequence ID" value="EIM77144.1"/>
    <property type="molecule type" value="Genomic_DNA"/>
</dbReference>
<organism evidence="4 5">
    <name type="scientific">Nitritalea halalkaliphila LW7</name>
    <dbReference type="NCBI Taxonomy" id="1189621"/>
    <lineage>
        <taxon>Bacteria</taxon>
        <taxon>Pseudomonadati</taxon>
        <taxon>Bacteroidota</taxon>
        <taxon>Cytophagia</taxon>
        <taxon>Cytophagales</taxon>
        <taxon>Cyclobacteriaceae</taxon>
        <taxon>Nitritalea</taxon>
    </lineage>
</organism>
<gene>
    <name evidence="4" type="ORF">A3SI_07614</name>
</gene>
<evidence type="ECO:0000259" key="3">
    <source>
        <dbReference type="Pfam" id="PF02525"/>
    </source>
</evidence>
<dbReference type="STRING" id="1189621.A3SI_07614"/>
<proteinExistence type="inferred from homology"/>
<dbReference type="InterPro" id="IPR003680">
    <property type="entry name" value="Flavodoxin_fold"/>
</dbReference>
<comment type="similarity">
    <text evidence="1">Belongs to the NAD(P)H dehydrogenase (quinone) family.</text>
</comment>
<dbReference type="GO" id="GO:0005829">
    <property type="term" value="C:cytosol"/>
    <property type="evidence" value="ECO:0007669"/>
    <property type="project" value="TreeGrafter"/>
</dbReference>
<reference evidence="4 5" key="1">
    <citation type="submission" date="2012-05" db="EMBL/GenBank/DDBJ databases">
        <title>Genome sequence of Nitritalea halalkaliphila LW7.</title>
        <authorList>
            <person name="Jangir P.K."/>
            <person name="Singh A."/>
            <person name="Shivaji S."/>
            <person name="Sharma R."/>
        </authorList>
    </citation>
    <scope>NUCLEOTIDE SEQUENCE [LARGE SCALE GENOMIC DNA]</scope>
    <source>
        <strain evidence="4 5">LW7</strain>
    </source>
</reference>
<dbReference type="SUPFAM" id="SSF52218">
    <property type="entry name" value="Flavoproteins"/>
    <property type="match status" value="1"/>
</dbReference>
<dbReference type="InterPro" id="IPR029039">
    <property type="entry name" value="Flavoprotein-like_sf"/>
</dbReference>
<evidence type="ECO:0000313" key="5">
    <source>
        <dbReference type="Proteomes" id="UP000005551"/>
    </source>
</evidence>
<comment type="caution">
    <text evidence="4">The sequence shown here is derived from an EMBL/GenBank/DDBJ whole genome shotgun (WGS) entry which is preliminary data.</text>
</comment>
<evidence type="ECO:0000313" key="4">
    <source>
        <dbReference type="EMBL" id="EIM77144.1"/>
    </source>
</evidence>
<dbReference type="PANTHER" id="PTHR10204:SF34">
    <property type="entry name" value="NAD(P)H DEHYDROGENASE [QUINONE] 1 ISOFORM 1"/>
    <property type="match status" value="1"/>
</dbReference>
<keyword evidence="5" id="KW-1185">Reference proteome</keyword>
<dbReference type="PANTHER" id="PTHR10204">
    <property type="entry name" value="NAD P H OXIDOREDUCTASE-RELATED"/>
    <property type="match status" value="1"/>
</dbReference>
<accession>I5C5P2</accession>
<dbReference type="Proteomes" id="UP000005551">
    <property type="component" value="Unassembled WGS sequence"/>
</dbReference>
<dbReference type="Gene3D" id="3.40.50.360">
    <property type="match status" value="1"/>
</dbReference>
<sequence length="219" mass="24531">MSQRQKTLRPALLTACLCLFTQLLLAQEVLILSGHPSAKSLNAHLESVLFTALEERGVAVQLRALREIESIGHLDAQRWSDRAGVSQEAQIAAEQEFWRRAEHIILLHPVWWWSMPAPMKAYLDVVLSPGFAYPEGDASGPFALKGKSLSLIQTAGAPDTYIEAEGLKEAYERLIRVGLCDFTQMEFHSYLLFGGVMEKSPAEIAALEEEIRAWVKEHF</sequence>